<sequence>MLVLIRKRREVQSVVSALQVAAIIQKCGEYKLRIQDLGSLAINSEKRLKDEKKI</sequence>
<dbReference type="AlphaFoldDB" id="A0A7I8DFA2"/>
<dbReference type="EMBL" id="AP023368">
    <property type="protein sequence ID" value="BCJ97129.1"/>
    <property type="molecule type" value="Genomic_DNA"/>
</dbReference>
<reference evidence="1 2" key="1">
    <citation type="submission" date="2020-08" db="EMBL/GenBank/DDBJ databases">
        <title>Draft genome sequencing of an Anaerocolumna strain isolated from anoxic soil subjected to BSD treatment.</title>
        <authorList>
            <person name="Uek A."/>
            <person name="Tonouchi A."/>
        </authorList>
    </citation>
    <scope>NUCLEOTIDE SEQUENCE [LARGE SCALE GENOMIC DNA]</scope>
    <source>
        <strain evidence="1 2">CTTW</strain>
    </source>
</reference>
<name>A0A7I8DFA2_9FIRM</name>
<dbReference type="Proteomes" id="UP000515703">
    <property type="component" value="Chromosome"/>
</dbReference>
<accession>A0A7I8DFA2</accession>
<gene>
    <name evidence="1" type="ORF">bsdcttw_01700</name>
</gene>
<keyword evidence="2" id="KW-1185">Reference proteome</keyword>
<proteinExistence type="predicted"/>
<protein>
    <submittedName>
        <fullName evidence="1">Uncharacterized protein</fullName>
    </submittedName>
</protein>
<dbReference type="KEGG" id="acht:bsdcttw_01700"/>
<evidence type="ECO:0000313" key="2">
    <source>
        <dbReference type="Proteomes" id="UP000515703"/>
    </source>
</evidence>
<organism evidence="1 2">
    <name type="scientific">Anaerocolumna chitinilytica</name>
    <dbReference type="NCBI Taxonomy" id="1727145"/>
    <lineage>
        <taxon>Bacteria</taxon>
        <taxon>Bacillati</taxon>
        <taxon>Bacillota</taxon>
        <taxon>Clostridia</taxon>
        <taxon>Lachnospirales</taxon>
        <taxon>Lachnospiraceae</taxon>
        <taxon>Anaerocolumna</taxon>
    </lineage>
</organism>
<reference evidence="1 2" key="2">
    <citation type="submission" date="2020-08" db="EMBL/GenBank/DDBJ databases">
        <authorList>
            <person name="Ueki A."/>
            <person name="Tonouchi A."/>
        </authorList>
    </citation>
    <scope>NUCLEOTIDE SEQUENCE [LARGE SCALE GENOMIC DNA]</scope>
    <source>
        <strain evidence="1 2">CTTW</strain>
    </source>
</reference>
<evidence type="ECO:0000313" key="1">
    <source>
        <dbReference type="EMBL" id="BCJ97129.1"/>
    </source>
</evidence>